<evidence type="ECO:0000313" key="2">
    <source>
        <dbReference type="Proteomes" id="UP000268084"/>
    </source>
</evidence>
<organism evidence="1 2">
    <name type="scientific">Nakamurella antarctica</name>
    <dbReference type="NCBI Taxonomy" id="1902245"/>
    <lineage>
        <taxon>Bacteria</taxon>
        <taxon>Bacillati</taxon>
        <taxon>Actinomycetota</taxon>
        <taxon>Actinomycetes</taxon>
        <taxon>Nakamurellales</taxon>
        <taxon>Nakamurellaceae</taxon>
        <taxon>Nakamurella</taxon>
    </lineage>
</organism>
<gene>
    <name evidence="1" type="ORF">EH165_14695</name>
</gene>
<sequence length="83" mass="8696">MSELVWVEPVTRPDCDLVTVSPMVAPFNAHVRPVVSPLAFLPIAPALVFPYTAPVTSPVPASKVVSVGNAPSRVMVFTAPASV</sequence>
<protein>
    <submittedName>
        <fullName evidence="1">Uncharacterized protein</fullName>
    </submittedName>
</protein>
<dbReference type="Proteomes" id="UP000268084">
    <property type="component" value="Chromosome"/>
</dbReference>
<dbReference type="RefSeq" id="WP_124800106.1">
    <property type="nucleotide sequence ID" value="NZ_CP034170.1"/>
</dbReference>
<keyword evidence="2" id="KW-1185">Reference proteome</keyword>
<name>A0A3G8ZPC9_9ACTN</name>
<evidence type="ECO:0000313" key="1">
    <source>
        <dbReference type="EMBL" id="AZI59202.1"/>
    </source>
</evidence>
<dbReference type="KEGG" id="nak:EH165_14695"/>
<dbReference type="AlphaFoldDB" id="A0A3G8ZPC9"/>
<reference evidence="1 2" key="1">
    <citation type="submission" date="2018-11" db="EMBL/GenBank/DDBJ databases">
        <authorList>
            <person name="Da X."/>
        </authorList>
    </citation>
    <scope>NUCLEOTIDE SEQUENCE [LARGE SCALE GENOMIC DNA]</scope>
    <source>
        <strain evidence="1 2">S14-144</strain>
    </source>
</reference>
<reference evidence="1 2" key="2">
    <citation type="submission" date="2018-12" db="EMBL/GenBank/DDBJ databases">
        <title>Nakamurella antarcticus sp. nov., isolated from Antarctica South Shetland Islands soil.</title>
        <authorList>
            <person name="Peng F."/>
        </authorList>
    </citation>
    <scope>NUCLEOTIDE SEQUENCE [LARGE SCALE GENOMIC DNA]</scope>
    <source>
        <strain evidence="1 2">S14-144</strain>
    </source>
</reference>
<accession>A0A3G8ZPC9</accession>
<dbReference type="EMBL" id="CP034170">
    <property type="protein sequence ID" value="AZI59202.1"/>
    <property type="molecule type" value="Genomic_DNA"/>
</dbReference>
<proteinExistence type="predicted"/>